<sequence>MSAVYTLTRLGRNQPITGDVERLLGRPPRTLADFLEFSAWRWRERAWT</sequence>
<proteinExistence type="predicted"/>
<comment type="caution">
    <text evidence="1">The sequence shown here is derived from an EMBL/GenBank/DDBJ whole genome shotgun (WGS) entry which is preliminary data.</text>
</comment>
<accession>A0ABS3S5G5</accession>
<dbReference type="RefSeq" id="WP_208250104.1">
    <property type="nucleotide sequence ID" value="NZ_JAGEPF010000031.1"/>
</dbReference>
<evidence type="ECO:0000313" key="1">
    <source>
        <dbReference type="EMBL" id="MBO2463983.1"/>
    </source>
</evidence>
<reference evidence="1 2" key="1">
    <citation type="submission" date="2021-03" db="EMBL/GenBank/DDBJ databases">
        <title>Actinomadura violae sp. nov., isolated from lichen in Thailand.</title>
        <authorList>
            <person name="Kanchanasin P."/>
            <person name="Saeng-In P."/>
            <person name="Phongsopitanun W."/>
            <person name="Yuki M."/>
            <person name="Kudo T."/>
            <person name="Ohkuma M."/>
            <person name="Tanasupawat S."/>
        </authorList>
    </citation>
    <scope>NUCLEOTIDE SEQUENCE [LARGE SCALE GENOMIC DNA]</scope>
    <source>
        <strain evidence="1 2">LCR2-06</strain>
    </source>
</reference>
<name>A0ABS3S5G5_9ACTN</name>
<dbReference type="EMBL" id="JAGEPF010000031">
    <property type="protein sequence ID" value="MBO2463983.1"/>
    <property type="molecule type" value="Genomic_DNA"/>
</dbReference>
<evidence type="ECO:0000313" key="2">
    <source>
        <dbReference type="Proteomes" id="UP000680206"/>
    </source>
</evidence>
<dbReference type="Proteomes" id="UP000680206">
    <property type="component" value="Unassembled WGS sequence"/>
</dbReference>
<organism evidence="1 2">
    <name type="scientific">Actinomadura violacea</name>
    <dbReference type="NCBI Taxonomy" id="2819934"/>
    <lineage>
        <taxon>Bacteria</taxon>
        <taxon>Bacillati</taxon>
        <taxon>Actinomycetota</taxon>
        <taxon>Actinomycetes</taxon>
        <taxon>Streptosporangiales</taxon>
        <taxon>Thermomonosporaceae</taxon>
        <taxon>Actinomadura</taxon>
    </lineage>
</organism>
<keyword evidence="2" id="KW-1185">Reference proteome</keyword>
<protein>
    <submittedName>
        <fullName evidence="1">Uncharacterized protein</fullName>
    </submittedName>
</protein>
<gene>
    <name evidence="1" type="ORF">J4709_41085</name>
</gene>